<dbReference type="OrthoDB" id="9764035at2"/>
<evidence type="ECO:0000256" key="2">
    <source>
        <dbReference type="ARBA" id="ARBA00006205"/>
    </source>
</evidence>
<comment type="catalytic activity">
    <reaction evidence="9">
        <text>cob(II)yrinate + 2 L-glutamine + 2 ATP + 2 H2O = cob(II)yrinate a,c diamide + 2 L-glutamate + 2 ADP + 2 phosphate + 2 H(+)</text>
        <dbReference type="Rhea" id="RHEA:26289"/>
        <dbReference type="ChEBI" id="CHEBI:15377"/>
        <dbReference type="ChEBI" id="CHEBI:15378"/>
        <dbReference type="ChEBI" id="CHEBI:29985"/>
        <dbReference type="ChEBI" id="CHEBI:30616"/>
        <dbReference type="ChEBI" id="CHEBI:43474"/>
        <dbReference type="ChEBI" id="CHEBI:58359"/>
        <dbReference type="ChEBI" id="CHEBI:58537"/>
        <dbReference type="ChEBI" id="CHEBI:58894"/>
        <dbReference type="ChEBI" id="CHEBI:456216"/>
        <dbReference type="EC" id="6.3.5.11"/>
    </reaction>
</comment>
<dbReference type="Pfam" id="PF01656">
    <property type="entry name" value="CbiA"/>
    <property type="match status" value="1"/>
</dbReference>
<reference evidence="12 13" key="1">
    <citation type="journal article" date="2013" name="Antonie Van Leeuwenhoek">
        <title>Sphingomonas ginsenosidivorax sp. nov., with the ability to transform ginsenosides.</title>
        <authorList>
            <person name="Jin X.F."/>
            <person name="Kim J.K."/>
            <person name="Liu Q.M."/>
            <person name="Kang M.S."/>
            <person name="He D."/>
            <person name="Jin F.X."/>
            <person name="Kim S.C."/>
            <person name="Im W.T."/>
        </authorList>
    </citation>
    <scope>NUCLEOTIDE SEQUENCE [LARGE SCALE GENOMIC DNA]</scope>
    <source>
        <strain evidence="12 13">KHI67</strain>
    </source>
</reference>
<dbReference type="GO" id="GO:0009236">
    <property type="term" value="P:cobalamin biosynthetic process"/>
    <property type="evidence" value="ECO:0007669"/>
    <property type="project" value="UniProtKB-UniRule"/>
</dbReference>
<comment type="caution">
    <text evidence="12">The sequence shown here is derived from an EMBL/GenBank/DDBJ whole genome shotgun (WGS) entry which is preliminary data.</text>
</comment>
<dbReference type="InterPro" id="IPR002586">
    <property type="entry name" value="CobQ/CobB/MinD/ParA_Nub-bd_dom"/>
</dbReference>
<evidence type="ECO:0000259" key="10">
    <source>
        <dbReference type="Pfam" id="PF01656"/>
    </source>
</evidence>
<dbReference type="GO" id="GO:0005524">
    <property type="term" value="F:ATP binding"/>
    <property type="evidence" value="ECO:0007669"/>
    <property type="project" value="UniProtKB-UniRule"/>
</dbReference>
<feature type="site" description="Increases nucleophilicity of active site Cys" evidence="9">
    <location>
        <position position="469"/>
    </location>
</feature>
<evidence type="ECO:0000256" key="5">
    <source>
        <dbReference type="ARBA" id="ARBA00022741"/>
    </source>
</evidence>
<evidence type="ECO:0000256" key="9">
    <source>
        <dbReference type="HAMAP-Rule" id="MF_00027"/>
    </source>
</evidence>
<keyword evidence="13" id="KW-1185">Reference proteome</keyword>
<dbReference type="UniPathway" id="UPA00148">
    <property type="reaction ID" value="UER00231"/>
</dbReference>
<dbReference type="PANTHER" id="PTHR43873">
    <property type="entry name" value="COBYRINATE A,C-DIAMIDE SYNTHASE"/>
    <property type="match status" value="1"/>
</dbReference>
<evidence type="ECO:0000256" key="7">
    <source>
        <dbReference type="ARBA" id="ARBA00022842"/>
    </source>
</evidence>
<feature type="domain" description="CobQ/CobB/MinD/ParA nucleotide binding" evidence="10">
    <location>
        <begin position="9"/>
        <end position="193"/>
    </location>
</feature>
<evidence type="ECO:0000256" key="6">
    <source>
        <dbReference type="ARBA" id="ARBA00022840"/>
    </source>
</evidence>
<keyword evidence="3 9" id="KW-0169">Cobalamin biosynthesis</keyword>
<organism evidence="12 13">
    <name type="scientific">Sphingomonas ginsenosidivorax</name>
    <dbReference type="NCBI Taxonomy" id="862135"/>
    <lineage>
        <taxon>Bacteria</taxon>
        <taxon>Pseudomonadati</taxon>
        <taxon>Pseudomonadota</taxon>
        <taxon>Alphaproteobacteria</taxon>
        <taxon>Sphingomonadales</taxon>
        <taxon>Sphingomonadaceae</taxon>
        <taxon>Sphingomonas</taxon>
    </lineage>
</organism>
<evidence type="ECO:0000256" key="1">
    <source>
        <dbReference type="ARBA" id="ARBA00001946"/>
    </source>
</evidence>
<comment type="similarity">
    <text evidence="2">Belongs to the CobB/CobQ family. CobQ subfamily.</text>
</comment>
<dbReference type="SUPFAM" id="SSF52540">
    <property type="entry name" value="P-loop containing nucleoside triphosphate hydrolases"/>
    <property type="match status" value="1"/>
</dbReference>
<proteinExistence type="inferred from homology"/>
<dbReference type="InterPro" id="IPR027417">
    <property type="entry name" value="P-loop_NTPase"/>
</dbReference>
<feature type="domain" description="CobB/CobQ-like glutamine amidotransferase" evidence="11">
    <location>
        <begin position="285"/>
        <end position="471"/>
    </location>
</feature>
<keyword evidence="5 9" id="KW-0547">Nucleotide-binding</keyword>
<feature type="active site" description="Nucleophile" evidence="9">
    <location>
        <position position="367"/>
    </location>
</feature>
<dbReference type="InterPro" id="IPR004484">
    <property type="entry name" value="CbiA/CobB_synth"/>
</dbReference>
<evidence type="ECO:0000256" key="3">
    <source>
        <dbReference type="ARBA" id="ARBA00022573"/>
    </source>
</evidence>
<dbReference type="Gene3D" id="3.40.50.880">
    <property type="match status" value="1"/>
</dbReference>
<dbReference type="AlphaFoldDB" id="A0A5C6UJ71"/>
<gene>
    <name evidence="9" type="primary">cbiA</name>
    <name evidence="12" type="ORF">FSB78_10900</name>
</gene>
<protein>
    <recommendedName>
        <fullName evidence="9">Cobyrinate a,c-diamide synthase</fullName>
        <ecNumber evidence="9">6.3.5.11</ecNumber>
    </recommendedName>
    <alternativeName>
        <fullName evidence="9">Cobyrinic acid a,c-diamide synthetase</fullName>
    </alternativeName>
</protein>
<dbReference type="InterPro" id="IPR011698">
    <property type="entry name" value="GATase_3"/>
</dbReference>
<evidence type="ECO:0000256" key="8">
    <source>
        <dbReference type="ARBA" id="ARBA00022962"/>
    </source>
</evidence>
<sequence>MTDMARGLIVAAPRSGSGKTVVTIGLQRALSRRGLRIGGAKTGPDYIDPAFHAVATGRPSCNLDGFAMTPAMIAALAAGIAAEADLIVAEGAMGLYDGLASGAATGATADIAAMLGWPVLLVLDASGAAQSLAAVAHGLASFPGAPPVMGAIVNRCASPRHRRMIEAGFARTSVPLLGFVPTDTRLEMPSRHLGLVQAGETADLDARIEAMADCVAAHVDLDAVVAGAGSLAGPDQRSSSPRRRGSINSNVALPALRVASLDPRLRGDDERVDGAPPFLRPPGERIAIARDAAFAFLYPHLLDGWRRAGAEMLWFSPLADEAPPEDADACWLPGGYPELHAGRLAGNARFLGGLRRFAQTRPVHGECGGYMVLGQSLTDADGIRHAMAELLPVETSFTQRKLNLGYRHVTWREATSFAEAGQTHRGHEFHYATVTGGAPGNLAEMADGEGNPLPPAGHRAGHVSGSFFHLIA</sequence>
<evidence type="ECO:0000256" key="4">
    <source>
        <dbReference type="ARBA" id="ARBA00022598"/>
    </source>
</evidence>
<dbReference type="HAMAP" id="MF_00027">
    <property type="entry name" value="CobB_CbiA"/>
    <property type="match status" value="1"/>
</dbReference>
<keyword evidence="6 9" id="KW-0067">ATP-binding</keyword>
<dbReference type="Proteomes" id="UP000321250">
    <property type="component" value="Unassembled WGS sequence"/>
</dbReference>
<dbReference type="SUPFAM" id="SSF52317">
    <property type="entry name" value="Class I glutamine amidotransferase-like"/>
    <property type="match status" value="1"/>
</dbReference>
<dbReference type="Gene3D" id="3.40.50.300">
    <property type="entry name" value="P-loop containing nucleotide triphosphate hydrolases"/>
    <property type="match status" value="1"/>
</dbReference>
<dbReference type="InterPro" id="IPR029062">
    <property type="entry name" value="Class_I_gatase-like"/>
</dbReference>
<evidence type="ECO:0000313" key="13">
    <source>
        <dbReference type="Proteomes" id="UP000321250"/>
    </source>
</evidence>
<comment type="domain">
    <text evidence="9">Comprises of two domains. The C-terminal domain contains the binding site for glutamine and catalyzes the hydrolysis of this substrate to glutamate and ammonia. The N-terminal domain is anticipated to bind ATP and cobyrinate and catalyzes the ultimate synthesis of the diamide product. The ammonia produced via the glutaminase domain is probably translocated to the adjacent domain via a molecular tunnel, where it reacts with an activated intermediate.</text>
</comment>
<dbReference type="PROSITE" id="PS51274">
    <property type="entry name" value="GATASE_COBBQ"/>
    <property type="match status" value="1"/>
</dbReference>
<dbReference type="Pfam" id="PF07685">
    <property type="entry name" value="GATase_3"/>
    <property type="match status" value="1"/>
</dbReference>
<comment type="cofactor">
    <cofactor evidence="1 9">
        <name>Mg(2+)</name>
        <dbReference type="ChEBI" id="CHEBI:18420"/>
    </cofactor>
</comment>
<dbReference type="PANTHER" id="PTHR43873:SF1">
    <property type="entry name" value="COBYRINATE A,C-DIAMIDE SYNTHASE"/>
    <property type="match status" value="1"/>
</dbReference>
<accession>A0A5C6UJ71</accession>
<comment type="pathway">
    <text evidence="9">Cofactor biosynthesis; adenosylcobalamin biosynthesis; cob(II)yrinate a,c-diamide from sirohydrochlorin (anaerobic route): step 10/10.</text>
</comment>
<comment type="miscellaneous">
    <text evidence="9">The a and c carboxylates of cobyrinate are activated for nucleophilic attack via formation of a phosphorylated intermediate by ATP. CbiA catalyzes first the amidation of the c-carboxylate, and then that of the a-carboxylate.</text>
</comment>
<keyword evidence="8 9" id="KW-0315">Glutamine amidotransferase</keyword>
<dbReference type="NCBIfam" id="NF002204">
    <property type="entry name" value="PRK01077.1"/>
    <property type="match status" value="1"/>
</dbReference>
<comment type="similarity">
    <text evidence="9">Belongs to the CobB/CbiA family.</text>
</comment>
<evidence type="ECO:0000259" key="11">
    <source>
        <dbReference type="Pfam" id="PF07685"/>
    </source>
</evidence>
<name>A0A5C6UJ71_9SPHN</name>
<dbReference type="GO" id="GO:0042242">
    <property type="term" value="F:cobyrinic acid a,c-diamide synthase activity"/>
    <property type="evidence" value="ECO:0007669"/>
    <property type="project" value="UniProtKB-UniRule"/>
</dbReference>
<evidence type="ECO:0000313" key="12">
    <source>
        <dbReference type="EMBL" id="TXC72893.1"/>
    </source>
</evidence>
<keyword evidence="7 9" id="KW-0460">Magnesium</keyword>
<keyword evidence="4 9" id="KW-0436">Ligase</keyword>
<dbReference type="EC" id="6.3.5.11" evidence="9"/>
<dbReference type="EMBL" id="VOQR01000001">
    <property type="protein sequence ID" value="TXC72893.1"/>
    <property type="molecule type" value="Genomic_DNA"/>
</dbReference>
<comment type="function">
    <text evidence="9">Catalyzes the ATP-dependent amidation of the two carboxylate groups at positions a and c of cobyrinate, using either L-glutamine or ammonia as the nitrogen source.</text>
</comment>